<organism evidence="11 12">
    <name type="scientific">Arsenicibacter rosenii</name>
    <dbReference type="NCBI Taxonomy" id="1750698"/>
    <lineage>
        <taxon>Bacteria</taxon>
        <taxon>Pseudomonadati</taxon>
        <taxon>Bacteroidota</taxon>
        <taxon>Cytophagia</taxon>
        <taxon>Cytophagales</taxon>
        <taxon>Spirosomataceae</taxon>
        <taxon>Arsenicibacter</taxon>
    </lineage>
</organism>
<dbReference type="InterPro" id="IPR038770">
    <property type="entry name" value="Na+/solute_symporter_sf"/>
</dbReference>
<dbReference type="Pfam" id="PF00999">
    <property type="entry name" value="Na_H_Exchanger"/>
    <property type="match status" value="1"/>
</dbReference>
<feature type="transmembrane region" description="Helical" evidence="9">
    <location>
        <begin position="55"/>
        <end position="73"/>
    </location>
</feature>
<accession>A0A1S2VNB1</accession>
<evidence type="ECO:0000256" key="6">
    <source>
        <dbReference type="ARBA" id="ARBA00022989"/>
    </source>
</evidence>
<dbReference type="InterPro" id="IPR006153">
    <property type="entry name" value="Cation/H_exchanger_TM"/>
</dbReference>
<evidence type="ECO:0000256" key="5">
    <source>
        <dbReference type="ARBA" id="ARBA00022692"/>
    </source>
</evidence>
<feature type="transmembrane region" description="Helical" evidence="9">
    <location>
        <begin position="337"/>
        <end position="354"/>
    </location>
</feature>
<feature type="transmembrane region" description="Helical" evidence="9">
    <location>
        <begin position="235"/>
        <end position="256"/>
    </location>
</feature>
<evidence type="ECO:0000256" key="4">
    <source>
        <dbReference type="ARBA" id="ARBA00022475"/>
    </source>
</evidence>
<dbReference type="OrthoDB" id="643057at2"/>
<evidence type="ECO:0000256" key="9">
    <source>
        <dbReference type="SAM" id="Phobius"/>
    </source>
</evidence>
<keyword evidence="7" id="KW-0406">Ion transport</keyword>
<feature type="transmembrane region" description="Helical" evidence="9">
    <location>
        <begin position="94"/>
        <end position="115"/>
    </location>
</feature>
<gene>
    <name evidence="11" type="ORF">BLX24_07460</name>
</gene>
<keyword evidence="8 9" id="KW-0472">Membrane</keyword>
<proteinExistence type="predicted"/>
<comment type="caution">
    <text evidence="11">The sequence shown here is derived from an EMBL/GenBank/DDBJ whole genome shotgun (WGS) entry which is preliminary data.</text>
</comment>
<evidence type="ECO:0000313" key="11">
    <source>
        <dbReference type="EMBL" id="OIN59695.1"/>
    </source>
</evidence>
<protein>
    <submittedName>
        <fullName evidence="11">Sodium:proton exchanger</fullName>
    </submittedName>
</protein>
<evidence type="ECO:0000256" key="8">
    <source>
        <dbReference type="ARBA" id="ARBA00023136"/>
    </source>
</evidence>
<dbReference type="Gene3D" id="1.20.1530.20">
    <property type="match status" value="1"/>
</dbReference>
<comment type="subcellular location">
    <subcellularLocation>
        <location evidence="1">Cell membrane</location>
        <topology evidence="1">Multi-pass membrane protein</topology>
    </subcellularLocation>
</comment>
<dbReference type="RefSeq" id="WP_071502493.1">
    <property type="nucleotide sequence ID" value="NZ_MORL01000003.1"/>
</dbReference>
<dbReference type="GO" id="GO:1902600">
    <property type="term" value="P:proton transmembrane transport"/>
    <property type="evidence" value="ECO:0007669"/>
    <property type="project" value="InterPro"/>
</dbReference>
<reference evidence="11 12" key="1">
    <citation type="submission" date="2016-10" db="EMBL/GenBank/DDBJ databases">
        <title>Arsenicibacter rosenii gen. nov., sp. nov., an efficient arsenic-methylating bacterium isolated from an arsenic-contaminated paddy soil.</title>
        <authorList>
            <person name="Huang K."/>
        </authorList>
    </citation>
    <scope>NUCLEOTIDE SEQUENCE [LARGE SCALE GENOMIC DNA]</scope>
    <source>
        <strain evidence="11 12">SM-1</strain>
    </source>
</reference>
<feature type="transmembrane region" description="Helical" evidence="9">
    <location>
        <begin position="188"/>
        <end position="206"/>
    </location>
</feature>
<keyword evidence="3" id="KW-0050">Antiport</keyword>
<evidence type="ECO:0000259" key="10">
    <source>
        <dbReference type="Pfam" id="PF00999"/>
    </source>
</evidence>
<evidence type="ECO:0000256" key="1">
    <source>
        <dbReference type="ARBA" id="ARBA00004651"/>
    </source>
</evidence>
<keyword evidence="5 9" id="KW-0812">Transmembrane</keyword>
<feature type="transmembrane region" description="Helical" evidence="9">
    <location>
        <begin position="308"/>
        <end position="325"/>
    </location>
</feature>
<name>A0A1S2VNB1_9BACT</name>
<dbReference type="PANTHER" id="PTHR32507">
    <property type="entry name" value="NA(+)/H(+) ANTIPORTER 1"/>
    <property type="match status" value="1"/>
</dbReference>
<keyword evidence="6 9" id="KW-1133">Transmembrane helix</keyword>
<keyword evidence="4" id="KW-1003">Cell membrane</keyword>
<feature type="transmembrane region" description="Helical" evidence="9">
    <location>
        <begin position="366"/>
        <end position="386"/>
    </location>
</feature>
<feature type="transmembrane region" description="Helical" evidence="9">
    <location>
        <begin position="6"/>
        <end position="24"/>
    </location>
</feature>
<dbReference type="AlphaFoldDB" id="A0A1S2VNB1"/>
<dbReference type="Proteomes" id="UP000181790">
    <property type="component" value="Unassembled WGS sequence"/>
</dbReference>
<dbReference type="EMBL" id="MORL01000003">
    <property type="protein sequence ID" value="OIN59695.1"/>
    <property type="molecule type" value="Genomic_DNA"/>
</dbReference>
<feature type="transmembrane region" description="Helical" evidence="9">
    <location>
        <begin position="157"/>
        <end position="182"/>
    </location>
</feature>
<feature type="domain" description="Cation/H+ exchanger transmembrane" evidence="10">
    <location>
        <begin position="14"/>
        <end position="377"/>
    </location>
</feature>
<feature type="transmembrane region" description="Helical" evidence="9">
    <location>
        <begin position="127"/>
        <end position="145"/>
    </location>
</feature>
<evidence type="ECO:0000256" key="3">
    <source>
        <dbReference type="ARBA" id="ARBA00022449"/>
    </source>
</evidence>
<feature type="transmembrane region" description="Helical" evidence="9">
    <location>
        <begin position="277"/>
        <end position="296"/>
    </location>
</feature>
<dbReference type="PANTHER" id="PTHR32507:SF0">
    <property type="entry name" value="NA(+)_H(+) ANTIPORTER 2-RELATED"/>
    <property type="match status" value="1"/>
</dbReference>
<keyword evidence="12" id="KW-1185">Reference proteome</keyword>
<sequence length="393" mass="43616">MDSSSLIIGLSLAVLISYAFDFLSSRFKTPSVVLLLGLGMTIRQITAYFDVQIPYVTPTLSTLGTIGLIMIVLEGGLDLELRPEKYGLLRRTALMALVSIVLTTLLIAGTLFLLLEESFYRCLVNAIPFSVISSAVAIPSVRNLSYGQREFVTYETAFSDIIGIMLFNFLLLAQSSVLGATFTFVRDTILMALISLICCFGLLYLIGRINHQVKFLPIISVLILVYAVAESYHLSSLLLILVFGLFLNNTELFIRGRLDKILKNDLFEKELEQLKNLTAEGSFVVRTFFFLLFGYAANLPDLIDPDTLIVSLIFIVIILAVRLLSLRLTFTGPLTPLFWIAPRGLITILLYLSIPDSIKLTGFREGILMMVVIFSALVMMGGVIGYKGRQDSQ</sequence>
<evidence type="ECO:0000313" key="12">
    <source>
        <dbReference type="Proteomes" id="UP000181790"/>
    </source>
</evidence>
<keyword evidence="2" id="KW-0813">Transport</keyword>
<dbReference type="GO" id="GO:0005886">
    <property type="term" value="C:plasma membrane"/>
    <property type="evidence" value="ECO:0007669"/>
    <property type="project" value="UniProtKB-SubCell"/>
</dbReference>
<evidence type="ECO:0000256" key="7">
    <source>
        <dbReference type="ARBA" id="ARBA00023065"/>
    </source>
</evidence>
<dbReference type="GO" id="GO:0015297">
    <property type="term" value="F:antiporter activity"/>
    <property type="evidence" value="ECO:0007669"/>
    <property type="project" value="UniProtKB-KW"/>
</dbReference>
<evidence type="ECO:0000256" key="2">
    <source>
        <dbReference type="ARBA" id="ARBA00022448"/>
    </source>
</evidence>